<organism evidence="4 5">
    <name type="scientific">Nephila pilipes</name>
    <name type="common">Giant wood spider</name>
    <name type="synonym">Nephila maculata</name>
    <dbReference type="NCBI Taxonomy" id="299642"/>
    <lineage>
        <taxon>Eukaryota</taxon>
        <taxon>Metazoa</taxon>
        <taxon>Ecdysozoa</taxon>
        <taxon>Arthropoda</taxon>
        <taxon>Chelicerata</taxon>
        <taxon>Arachnida</taxon>
        <taxon>Araneae</taxon>
        <taxon>Araneomorphae</taxon>
        <taxon>Entelegynae</taxon>
        <taxon>Araneoidea</taxon>
        <taxon>Nephilidae</taxon>
        <taxon>Nephila</taxon>
    </lineage>
</organism>
<reference evidence="4" key="1">
    <citation type="submission" date="2020-08" db="EMBL/GenBank/DDBJ databases">
        <title>Multicomponent nature underlies the extraordinary mechanical properties of spider dragline silk.</title>
        <authorList>
            <person name="Kono N."/>
            <person name="Nakamura H."/>
            <person name="Mori M."/>
            <person name="Yoshida Y."/>
            <person name="Ohtoshi R."/>
            <person name="Malay A.D."/>
            <person name="Moran D.A.P."/>
            <person name="Tomita M."/>
            <person name="Numata K."/>
            <person name="Arakawa K."/>
        </authorList>
    </citation>
    <scope>NUCLEOTIDE SEQUENCE</scope>
</reference>
<evidence type="ECO:0000256" key="1">
    <source>
        <dbReference type="SAM" id="Phobius"/>
    </source>
</evidence>
<evidence type="ECO:0000313" key="5">
    <source>
        <dbReference type="Proteomes" id="UP000887013"/>
    </source>
</evidence>
<dbReference type="Pfam" id="PF00650">
    <property type="entry name" value="CRAL_TRIO"/>
    <property type="match status" value="1"/>
</dbReference>
<dbReference type="InterPro" id="IPR001251">
    <property type="entry name" value="CRAL-TRIO_dom"/>
</dbReference>
<dbReference type="SMART" id="SM01100">
    <property type="entry name" value="CRAL_TRIO_N"/>
    <property type="match status" value="1"/>
</dbReference>
<evidence type="ECO:0000313" key="4">
    <source>
        <dbReference type="EMBL" id="GFS67840.1"/>
    </source>
</evidence>
<dbReference type="InterPro" id="IPR036273">
    <property type="entry name" value="CRAL/TRIO_N_dom_sf"/>
</dbReference>
<name>A0A8X6MLM5_NEPPI</name>
<dbReference type="PANTHER" id="PTHR23324">
    <property type="entry name" value="SEC14 RELATED PROTEIN"/>
    <property type="match status" value="1"/>
</dbReference>
<feature type="domain" description="GOLD" evidence="3">
    <location>
        <begin position="287"/>
        <end position="397"/>
    </location>
</feature>
<dbReference type="SUPFAM" id="SSF52087">
    <property type="entry name" value="CRAL/TRIO domain"/>
    <property type="match status" value="1"/>
</dbReference>
<dbReference type="Gene3D" id="2.60.120.680">
    <property type="entry name" value="GOLD domain"/>
    <property type="match status" value="1"/>
</dbReference>
<evidence type="ECO:0000259" key="2">
    <source>
        <dbReference type="PROSITE" id="PS50191"/>
    </source>
</evidence>
<keyword evidence="5" id="KW-1185">Reference proteome</keyword>
<dbReference type="InterPro" id="IPR051064">
    <property type="entry name" value="SEC14/CRAL-TRIO_domain"/>
</dbReference>
<dbReference type="SUPFAM" id="SSF46938">
    <property type="entry name" value="CRAL/TRIO N-terminal domain"/>
    <property type="match status" value="1"/>
</dbReference>
<keyword evidence="1" id="KW-0472">Membrane</keyword>
<comment type="caution">
    <text evidence="4">The sequence shown here is derived from an EMBL/GenBank/DDBJ whole genome shotgun (WGS) entry which is preliminary data.</text>
</comment>
<dbReference type="Gene3D" id="3.40.525.10">
    <property type="entry name" value="CRAL-TRIO lipid binding domain"/>
    <property type="match status" value="1"/>
</dbReference>
<dbReference type="PANTHER" id="PTHR23324:SF83">
    <property type="entry name" value="SEC14-LIKE PROTEIN 2"/>
    <property type="match status" value="1"/>
</dbReference>
<dbReference type="EMBL" id="BMAW01000183">
    <property type="protein sequence ID" value="GFS67840.1"/>
    <property type="molecule type" value="Genomic_DNA"/>
</dbReference>
<dbReference type="PROSITE" id="PS50866">
    <property type="entry name" value="GOLD"/>
    <property type="match status" value="1"/>
</dbReference>
<sequence length="408" mass="47932">MNSKKAAPSKKMTVSEEISTDEKHVVEELRRRMINEVTPKMLEDESLFYRFCKARDFKLSDSEEMLRKHISWRKEVHIDTMLSEYKPPEAAVKYIPFSFVCFDKDGCLVRYIDFGDVDIKGLFWSLKKIDIMKYAFYTLEGDEVKLREHSKKTGKLEAKSIYIFNFKGFSFVKATHKELLETLVQFALIFQDNYPERIKKVIFINVSTYFTLAFSIVKTVLAAALIKKMTFFGSDGYKQEFLETINPDDLPVFLGGNRTDSNGDPLCKSFIVHGQKIPKKFYLCNTEKKLSKAPDAEKLIVTRFSKQEKYFEVKEPGSFLEWEFETKNKDIGFVIYFKENFSEKTNLVELIPKQRIDTCYEPEKGLFRCDKPGTYIVVFDNSYSWIYPKEIYYRARVRLPNDKVDNCY</sequence>
<dbReference type="SUPFAM" id="SSF101576">
    <property type="entry name" value="Supernatant protein factor (SPF), C-terminal domain"/>
    <property type="match status" value="1"/>
</dbReference>
<dbReference type="GO" id="GO:0005737">
    <property type="term" value="C:cytoplasm"/>
    <property type="evidence" value="ECO:0007669"/>
    <property type="project" value="TreeGrafter"/>
</dbReference>
<feature type="domain" description="CRAL-TRIO" evidence="2">
    <location>
        <begin position="87"/>
        <end position="262"/>
    </location>
</feature>
<dbReference type="SMART" id="SM00516">
    <property type="entry name" value="SEC14"/>
    <property type="match status" value="1"/>
</dbReference>
<dbReference type="InterPro" id="IPR036598">
    <property type="entry name" value="GOLD_dom_sf"/>
</dbReference>
<dbReference type="InterPro" id="IPR036865">
    <property type="entry name" value="CRAL-TRIO_dom_sf"/>
</dbReference>
<gene>
    <name evidence="4" type="primary">Sec14l2</name>
    <name evidence="4" type="ORF">NPIL_453481</name>
</gene>
<proteinExistence type="predicted"/>
<dbReference type="InterPro" id="IPR009038">
    <property type="entry name" value="GOLD_dom"/>
</dbReference>
<feature type="transmembrane region" description="Helical" evidence="1">
    <location>
        <begin position="202"/>
        <end position="226"/>
    </location>
</feature>
<evidence type="ECO:0000259" key="3">
    <source>
        <dbReference type="PROSITE" id="PS50866"/>
    </source>
</evidence>
<keyword evidence="1" id="KW-0812">Transmembrane</keyword>
<protein>
    <submittedName>
        <fullName evidence="4">SEC14-like protein 2</fullName>
    </submittedName>
</protein>
<dbReference type="AlphaFoldDB" id="A0A8X6MLM5"/>
<dbReference type="CDD" id="cd00170">
    <property type="entry name" value="SEC14"/>
    <property type="match status" value="1"/>
</dbReference>
<accession>A0A8X6MLM5</accession>
<keyword evidence="1" id="KW-1133">Transmembrane helix</keyword>
<dbReference type="InterPro" id="IPR011074">
    <property type="entry name" value="CRAL/TRIO_N_dom"/>
</dbReference>
<dbReference type="PROSITE" id="PS50191">
    <property type="entry name" value="CRAL_TRIO"/>
    <property type="match status" value="1"/>
</dbReference>
<dbReference type="Proteomes" id="UP000887013">
    <property type="component" value="Unassembled WGS sequence"/>
</dbReference>
<dbReference type="OrthoDB" id="6417478at2759"/>